<gene>
    <name evidence="2" type="ORF">BD311DRAFT_729265</name>
</gene>
<keyword evidence="2" id="KW-0378">Hydrolase</keyword>
<dbReference type="InterPro" id="IPR029058">
    <property type="entry name" value="AB_hydrolase_fold"/>
</dbReference>
<dbReference type="Pfam" id="PF12697">
    <property type="entry name" value="Abhydrolase_6"/>
    <property type="match status" value="1"/>
</dbReference>
<dbReference type="GO" id="GO:0016787">
    <property type="term" value="F:hydrolase activity"/>
    <property type="evidence" value="ECO:0007669"/>
    <property type="project" value="UniProtKB-KW"/>
</dbReference>
<evidence type="ECO:0000313" key="2">
    <source>
        <dbReference type="EMBL" id="TBU24601.1"/>
    </source>
</evidence>
<protein>
    <submittedName>
        <fullName evidence="2">Alpha/Beta hydrolase protein</fullName>
    </submittedName>
</protein>
<evidence type="ECO:0000259" key="1">
    <source>
        <dbReference type="Pfam" id="PF12697"/>
    </source>
</evidence>
<sequence length="365" mass="40923">MSTTLSTGGRLGVYHDTGSPEGSSDFTTLVILHGHNWHGGTFSRLIPLAHRNNIRLVLLNRRDYPGSTPYTDEERAMVAKLTPNADEEALAQAREKFSIFLKDRAREVYDFLEDLVKRDNIPPSQRDLNTGGIVVAGWSLGALWTTSLLAYAPQFPVNDVDLSQYVRRVIVLDTGNIVMGYPRRSDMYTRAFDPRLSLEERAASYDMWDRALAISGYYPHGDTLDTIALKPLEHPFPTLSTLSAEERAKMTFKTDGNLDSRITLTGIQTGHFANVRERALLVPGDEDVVGDSWCNVEARFVWGGKSLPEVSHAMLTLRTEVEAAKEKGLLLRNVKLVIVKEGNHFVHWDHPEEAMRALLGEHEII</sequence>
<dbReference type="SUPFAM" id="SSF53474">
    <property type="entry name" value="alpha/beta-Hydrolases"/>
    <property type="match status" value="1"/>
</dbReference>
<dbReference type="Gene3D" id="3.40.50.1820">
    <property type="entry name" value="alpha/beta hydrolase"/>
    <property type="match status" value="1"/>
</dbReference>
<proteinExistence type="predicted"/>
<accession>A0A4Q9MFL0</accession>
<feature type="domain" description="AB hydrolase-1" evidence="1">
    <location>
        <begin position="29"/>
        <end position="353"/>
    </location>
</feature>
<name>A0A4Q9MFL0_9APHY</name>
<dbReference type="InterPro" id="IPR000073">
    <property type="entry name" value="AB_hydrolase_1"/>
</dbReference>
<dbReference type="Proteomes" id="UP000292957">
    <property type="component" value="Unassembled WGS sequence"/>
</dbReference>
<dbReference type="EMBL" id="ML143476">
    <property type="protein sequence ID" value="TBU24601.1"/>
    <property type="molecule type" value="Genomic_DNA"/>
</dbReference>
<organism evidence="2">
    <name type="scientific">Dichomitus squalens</name>
    <dbReference type="NCBI Taxonomy" id="114155"/>
    <lineage>
        <taxon>Eukaryota</taxon>
        <taxon>Fungi</taxon>
        <taxon>Dikarya</taxon>
        <taxon>Basidiomycota</taxon>
        <taxon>Agaricomycotina</taxon>
        <taxon>Agaricomycetes</taxon>
        <taxon>Polyporales</taxon>
        <taxon>Polyporaceae</taxon>
        <taxon>Dichomitus</taxon>
    </lineage>
</organism>
<dbReference type="AlphaFoldDB" id="A0A4Q9MFL0"/>
<dbReference type="OrthoDB" id="3466517at2759"/>
<reference evidence="2" key="1">
    <citation type="submission" date="2019-01" db="EMBL/GenBank/DDBJ databases">
        <title>Draft genome sequences of three monokaryotic isolates of the white-rot basidiomycete fungus Dichomitus squalens.</title>
        <authorList>
            <consortium name="DOE Joint Genome Institute"/>
            <person name="Lopez S.C."/>
            <person name="Andreopoulos B."/>
            <person name="Pangilinan J."/>
            <person name="Lipzen A."/>
            <person name="Riley R."/>
            <person name="Ahrendt S."/>
            <person name="Ng V."/>
            <person name="Barry K."/>
            <person name="Daum C."/>
            <person name="Grigoriev I.V."/>
            <person name="Hilden K.S."/>
            <person name="Makela M.R."/>
            <person name="de Vries R.P."/>
        </authorList>
    </citation>
    <scope>NUCLEOTIDE SEQUENCE [LARGE SCALE GENOMIC DNA]</scope>
    <source>
        <strain evidence="2">OM18370.1</strain>
    </source>
</reference>